<evidence type="ECO:0000313" key="3">
    <source>
        <dbReference type="Proteomes" id="UP001283361"/>
    </source>
</evidence>
<accession>A0AAE1BAF2</accession>
<dbReference type="Proteomes" id="UP001283361">
    <property type="component" value="Unassembled WGS sequence"/>
</dbReference>
<evidence type="ECO:0000256" key="1">
    <source>
        <dbReference type="SAM" id="Phobius"/>
    </source>
</evidence>
<organism evidence="2 3">
    <name type="scientific">Elysia crispata</name>
    <name type="common">lettuce slug</name>
    <dbReference type="NCBI Taxonomy" id="231223"/>
    <lineage>
        <taxon>Eukaryota</taxon>
        <taxon>Metazoa</taxon>
        <taxon>Spiralia</taxon>
        <taxon>Lophotrochozoa</taxon>
        <taxon>Mollusca</taxon>
        <taxon>Gastropoda</taxon>
        <taxon>Heterobranchia</taxon>
        <taxon>Euthyneura</taxon>
        <taxon>Panpulmonata</taxon>
        <taxon>Sacoglossa</taxon>
        <taxon>Placobranchoidea</taxon>
        <taxon>Plakobranchidae</taxon>
        <taxon>Elysia</taxon>
    </lineage>
</organism>
<gene>
    <name evidence="2" type="ORF">RRG08_013276</name>
</gene>
<feature type="transmembrane region" description="Helical" evidence="1">
    <location>
        <begin position="74"/>
        <end position="91"/>
    </location>
</feature>
<sequence length="126" mass="14060">MTALVYWSAYWSEQFLGIRGNKESDRLSRSASTASWYGSLHRHIGVSRSIVSSNHLCTGLFAHSFGYPNVNERTFLIFTVSFLCLLLLALFDPTWGYETSSVDLALSRGADDAEVEETQLGGRTDQ</sequence>
<dbReference type="AlphaFoldDB" id="A0AAE1BAF2"/>
<protein>
    <submittedName>
        <fullName evidence="2">Uncharacterized protein</fullName>
    </submittedName>
</protein>
<dbReference type="EMBL" id="JAWDGP010000293">
    <property type="protein sequence ID" value="KAK3801597.1"/>
    <property type="molecule type" value="Genomic_DNA"/>
</dbReference>
<keyword evidence="3" id="KW-1185">Reference proteome</keyword>
<proteinExistence type="predicted"/>
<keyword evidence="1" id="KW-0472">Membrane</keyword>
<comment type="caution">
    <text evidence="2">The sequence shown here is derived from an EMBL/GenBank/DDBJ whole genome shotgun (WGS) entry which is preliminary data.</text>
</comment>
<name>A0AAE1BAF2_9GAST</name>
<evidence type="ECO:0000313" key="2">
    <source>
        <dbReference type="EMBL" id="KAK3801597.1"/>
    </source>
</evidence>
<keyword evidence="1" id="KW-1133">Transmembrane helix</keyword>
<reference evidence="2" key="1">
    <citation type="journal article" date="2023" name="G3 (Bethesda)">
        <title>A reference genome for the long-term kleptoplast-retaining sea slug Elysia crispata morphotype clarki.</title>
        <authorList>
            <person name="Eastman K.E."/>
            <person name="Pendleton A.L."/>
            <person name="Shaikh M.A."/>
            <person name="Suttiyut T."/>
            <person name="Ogas R."/>
            <person name="Tomko P."/>
            <person name="Gavelis G."/>
            <person name="Widhalm J.R."/>
            <person name="Wisecaver J.H."/>
        </authorList>
    </citation>
    <scope>NUCLEOTIDE SEQUENCE</scope>
    <source>
        <strain evidence="2">ECLA1</strain>
    </source>
</reference>
<keyword evidence="1" id="KW-0812">Transmembrane</keyword>